<gene>
    <name evidence="2" type="ORF">METZ01_LOCUS177252</name>
</gene>
<dbReference type="EMBL" id="UINC01034095">
    <property type="protein sequence ID" value="SVB24398.1"/>
    <property type="molecule type" value="Genomic_DNA"/>
</dbReference>
<dbReference type="AlphaFoldDB" id="A0A382CE13"/>
<dbReference type="Pfam" id="PF07848">
    <property type="entry name" value="PaaX"/>
    <property type="match status" value="1"/>
</dbReference>
<name>A0A382CE13_9ZZZZ</name>
<dbReference type="InterPro" id="IPR036388">
    <property type="entry name" value="WH-like_DNA-bd_sf"/>
</dbReference>
<dbReference type="PANTHER" id="PTHR30319">
    <property type="entry name" value="PHENYLACETIC ACID REGULATOR-RELATED TRANSCRIPTIONAL REPRESSOR"/>
    <property type="match status" value="1"/>
</dbReference>
<dbReference type="InterPro" id="IPR012906">
    <property type="entry name" value="PaaX-like_N"/>
</dbReference>
<proteinExistence type="predicted"/>
<protein>
    <recommendedName>
        <fullName evidence="1">Transcriptional repressor PaaX-like N-terminal domain-containing protein</fullName>
    </recommendedName>
</protein>
<feature type="non-terminal residue" evidence="2">
    <location>
        <position position="85"/>
    </location>
</feature>
<evidence type="ECO:0000259" key="1">
    <source>
        <dbReference type="Pfam" id="PF07848"/>
    </source>
</evidence>
<accession>A0A382CE13</accession>
<dbReference type="GO" id="GO:0006351">
    <property type="term" value="P:DNA-templated transcription"/>
    <property type="evidence" value="ECO:0007669"/>
    <property type="project" value="TreeGrafter"/>
</dbReference>
<dbReference type="PANTHER" id="PTHR30319:SF1">
    <property type="entry name" value="TRANSCRIPTIONAL REPRESSOR PAAX"/>
    <property type="match status" value="1"/>
</dbReference>
<dbReference type="Gene3D" id="1.10.10.10">
    <property type="entry name" value="Winged helix-like DNA-binding domain superfamily/Winged helix DNA-binding domain"/>
    <property type="match status" value="1"/>
</dbReference>
<reference evidence="2" key="1">
    <citation type="submission" date="2018-05" db="EMBL/GenBank/DDBJ databases">
        <authorList>
            <person name="Lanie J.A."/>
            <person name="Ng W.-L."/>
            <person name="Kazmierczak K.M."/>
            <person name="Andrzejewski T.M."/>
            <person name="Davidsen T.M."/>
            <person name="Wayne K.J."/>
            <person name="Tettelin H."/>
            <person name="Glass J.I."/>
            <person name="Rusch D."/>
            <person name="Podicherti R."/>
            <person name="Tsui H.-C.T."/>
            <person name="Winkler M.E."/>
        </authorList>
    </citation>
    <scope>NUCLEOTIDE SEQUENCE</scope>
</reference>
<organism evidence="2">
    <name type="scientific">marine metagenome</name>
    <dbReference type="NCBI Taxonomy" id="408172"/>
    <lineage>
        <taxon>unclassified sequences</taxon>
        <taxon>metagenomes</taxon>
        <taxon>ecological metagenomes</taxon>
    </lineage>
</organism>
<evidence type="ECO:0000313" key="2">
    <source>
        <dbReference type="EMBL" id="SVB24398.1"/>
    </source>
</evidence>
<feature type="domain" description="Transcriptional repressor PaaX-like N-terminal" evidence="1">
    <location>
        <begin position="21"/>
        <end position="85"/>
    </location>
</feature>
<sequence length="85" mass="9416">MSLKVATETLVAEFRSRPTIRAGSLIITMFGDAIAPRGGTAWVGSLIRAVADLGINERLVRTSVFRLSRDDWLEATQIGRRSYYS</sequence>